<organism evidence="3 4">
    <name type="scientific">Microcystis aeruginosa Ma_MB_F_20061100_S20D</name>
    <dbReference type="NCBI Taxonomy" id="2486253"/>
    <lineage>
        <taxon>Bacteria</taxon>
        <taxon>Bacillati</taxon>
        <taxon>Cyanobacteriota</taxon>
        <taxon>Cyanophyceae</taxon>
        <taxon>Oscillatoriophycideae</taxon>
        <taxon>Chroococcales</taxon>
        <taxon>Microcystaceae</taxon>
        <taxon>Microcystis</taxon>
    </lineage>
</organism>
<evidence type="ECO:0000256" key="1">
    <source>
        <dbReference type="PROSITE-ProRule" id="PRU00169"/>
    </source>
</evidence>
<dbReference type="SUPFAM" id="SSF52172">
    <property type="entry name" value="CheY-like"/>
    <property type="match status" value="1"/>
</dbReference>
<evidence type="ECO:0000313" key="4">
    <source>
        <dbReference type="Proteomes" id="UP000315113"/>
    </source>
</evidence>
<dbReference type="InterPro" id="IPR001789">
    <property type="entry name" value="Sig_transdc_resp-reg_receiver"/>
</dbReference>
<accession>A0A552EKM0</accession>
<name>A0A552EKM0_MICAE</name>
<protein>
    <submittedName>
        <fullName evidence="3">Response regulator transcription factor</fullName>
    </submittedName>
</protein>
<comment type="caution">
    <text evidence="1">Lacks conserved residue(s) required for the propagation of feature annotation.</text>
</comment>
<evidence type="ECO:0000259" key="2">
    <source>
        <dbReference type="PROSITE" id="PS50110"/>
    </source>
</evidence>
<comment type="caution">
    <text evidence="3">The sequence shown here is derived from an EMBL/GenBank/DDBJ whole genome shotgun (WGS) entry which is preliminary data.</text>
</comment>
<gene>
    <name evidence="3" type="ORF">EWV78_12355</name>
</gene>
<dbReference type="EMBL" id="SFBH01000092">
    <property type="protein sequence ID" value="TRU35009.1"/>
    <property type="molecule type" value="Genomic_DNA"/>
</dbReference>
<dbReference type="Proteomes" id="UP000315113">
    <property type="component" value="Unassembled WGS sequence"/>
</dbReference>
<sequence>MIIMRPRESIKVLIADDHELTCLGLKILISQQQHCQVVGIAVNGQ</sequence>
<feature type="domain" description="Response regulatory" evidence="2">
    <location>
        <begin position="11"/>
        <end position="45"/>
    </location>
</feature>
<dbReference type="AlphaFoldDB" id="A0A552EKM0"/>
<proteinExistence type="predicted"/>
<dbReference type="PROSITE" id="PS50110">
    <property type="entry name" value="RESPONSE_REGULATORY"/>
    <property type="match status" value="1"/>
</dbReference>
<dbReference type="Gene3D" id="3.40.50.2300">
    <property type="match status" value="1"/>
</dbReference>
<evidence type="ECO:0000313" key="3">
    <source>
        <dbReference type="EMBL" id="TRU35009.1"/>
    </source>
</evidence>
<reference evidence="3 4" key="1">
    <citation type="submission" date="2019-01" db="EMBL/GenBank/DDBJ databases">
        <title>Coherence of Microcystis species and biogeography revealed through population genomics.</title>
        <authorList>
            <person name="Perez-Carrascal O.M."/>
            <person name="Terrat Y."/>
            <person name="Giani A."/>
            <person name="Fortin N."/>
            <person name="Tromas N."/>
            <person name="Shapiro B.J."/>
        </authorList>
    </citation>
    <scope>NUCLEOTIDE SEQUENCE [LARGE SCALE GENOMIC DNA]</scope>
    <source>
        <strain evidence="3">Ma_MB_F_20061100_S20D</strain>
    </source>
</reference>
<dbReference type="GO" id="GO:0000160">
    <property type="term" value="P:phosphorelay signal transduction system"/>
    <property type="evidence" value="ECO:0007669"/>
    <property type="project" value="InterPro"/>
</dbReference>
<dbReference type="InterPro" id="IPR011006">
    <property type="entry name" value="CheY-like_superfamily"/>
</dbReference>